<dbReference type="PANTHER" id="PTHR31374:SF7">
    <property type="entry name" value="SAUR-LIKE AUXIN-RESPONSIVE PROTEIN FAMILY"/>
    <property type="match status" value="1"/>
</dbReference>
<name>A0A843WG73_COLES</name>
<comment type="similarity">
    <text evidence="1">Belongs to the ARG7 family.</text>
</comment>
<organism evidence="2 3">
    <name type="scientific">Colocasia esculenta</name>
    <name type="common">Wild taro</name>
    <name type="synonym">Arum esculentum</name>
    <dbReference type="NCBI Taxonomy" id="4460"/>
    <lineage>
        <taxon>Eukaryota</taxon>
        <taxon>Viridiplantae</taxon>
        <taxon>Streptophyta</taxon>
        <taxon>Embryophyta</taxon>
        <taxon>Tracheophyta</taxon>
        <taxon>Spermatophyta</taxon>
        <taxon>Magnoliopsida</taxon>
        <taxon>Liliopsida</taxon>
        <taxon>Araceae</taxon>
        <taxon>Aroideae</taxon>
        <taxon>Colocasieae</taxon>
        <taxon>Colocasia</taxon>
    </lineage>
</organism>
<gene>
    <name evidence="2" type="ORF">Taro_036395</name>
</gene>
<dbReference type="PANTHER" id="PTHR31374">
    <property type="entry name" value="AUXIN-INDUCED PROTEIN-LIKE-RELATED"/>
    <property type="match status" value="1"/>
</dbReference>
<dbReference type="OrthoDB" id="762405at2759"/>
<protein>
    <submittedName>
        <fullName evidence="2">Uncharacterized protein</fullName>
    </submittedName>
</protein>
<keyword evidence="3" id="KW-1185">Reference proteome</keyword>
<reference evidence="2" key="1">
    <citation type="submission" date="2017-07" db="EMBL/GenBank/DDBJ databases">
        <title>Taro Niue Genome Assembly and Annotation.</title>
        <authorList>
            <person name="Atibalentja N."/>
            <person name="Keating K."/>
            <person name="Fields C.J."/>
        </authorList>
    </citation>
    <scope>NUCLEOTIDE SEQUENCE</scope>
    <source>
        <strain evidence="2">Niue_2</strain>
        <tissue evidence="2">Leaf</tissue>
    </source>
</reference>
<proteinExistence type="inferred from homology"/>
<accession>A0A843WG73</accession>
<evidence type="ECO:0000313" key="2">
    <source>
        <dbReference type="EMBL" id="MQM03605.1"/>
    </source>
</evidence>
<evidence type="ECO:0000256" key="1">
    <source>
        <dbReference type="ARBA" id="ARBA00006974"/>
    </source>
</evidence>
<dbReference type="InterPro" id="IPR003676">
    <property type="entry name" value="SAUR_fam"/>
</dbReference>
<comment type="caution">
    <text evidence="2">The sequence shown here is derived from an EMBL/GenBank/DDBJ whole genome shotgun (WGS) entry which is preliminary data.</text>
</comment>
<dbReference type="GO" id="GO:0009733">
    <property type="term" value="P:response to auxin"/>
    <property type="evidence" value="ECO:0007669"/>
    <property type="project" value="InterPro"/>
</dbReference>
<dbReference type="Proteomes" id="UP000652761">
    <property type="component" value="Unassembled WGS sequence"/>
</dbReference>
<dbReference type="AlphaFoldDB" id="A0A843WG73"/>
<dbReference type="EMBL" id="NMUH01003066">
    <property type="protein sequence ID" value="MQM03605.1"/>
    <property type="molecule type" value="Genomic_DNA"/>
</dbReference>
<dbReference type="Pfam" id="PF02519">
    <property type="entry name" value="Auxin_inducible"/>
    <property type="match status" value="2"/>
</dbReference>
<sequence>MEPQRTMDSGRNPCNKITEIVRLRQMLKKWKKLAAAPKSNGAKKGIGFLKRTLSFTDASSAAAASAASGGGDVPKGFLAVCVGEEMRRFVIPTEHLSHRAFVALLQEAEEEFGFQHEGVLRIPCEVSVFESILAVVEDKKKEACCYCSSEAEVFFFFSCSWGEMSGAMKKVEKIRQVVKLKQVMRRWRALSLSRFHRTGSVGDVGGGGGSGGGRPVPPGTLAVYVGAERRRFVIPTRFLGFPVFAALLKQAEEEFGFSSAGGLVLPCCAELFRRVLEMLDMDEDRFKEMPLEGFVTLGGVGGAESFDFSCCRDELGAAEAGSYNGFSPLLQNARV</sequence>
<evidence type="ECO:0000313" key="3">
    <source>
        <dbReference type="Proteomes" id="UP000652761"/>
    </source>
</evidence>